<proteinExistence type="predicted"/>
<dbReference type="KEGG" id="vg:13996850"/>
<gene>
    <name evidence="1" type="ORF">CcrSwift_gp315</name>
</gene>
<sequence length="109" mass="12523">MIRRRVTRRQAEAKAAYRVADAVGYLGPHHLLVEKVPGGWVLVDRLEGTYARREPQDFMTCTTDDLSEATRWAWNSITEACAQCRLSLQAIAWDHLLRPVQYTLNKEPL</sequence>
<protein>
    <submittedName>
        <fullName evidence="1">Uncharacterized protein</fullName>
    </submittedName>
</protein>
<reference evidence="1 2" key="1">
    <citation type="journal article" date="2012" name="BMC Genomics">
        <title>The Caulobacter crescentus phage phiCbK: genomics of a canonical phage.</title>
        <authorList>
            <person name="Gill J.J."/>
            <person name="Berry J.D."/>
            <person name="Russell W.K."/>
            <person name="Lessor L."/>
            <person name="Escobar Garcia D.A."/>
            <person name="Hernandez D."/>
            <person name="Kane A."/>
            <person name="Keene J."/>
            <person name="Maddox M."/>
            <person name="Martin R."/>
            <person name="Mohan S."/>
            <person name="Thorn A.M."/>
            <person name="Russell D.H."/>
            <person name="Young R."/>
        </authorList>
    </citation>
    <scope>NUCLEOTIDE SEQUENCE [LARGE SCALE GENOMIC DNA]</scope>
</reference>
<organism evidence="1 2">
    <name type="scientific">Caulobacter phage CcrSwift</name>
    <dbReference type="NCBI Taxonomy" id="2927984"/>
    <lineage>
        <taxon>Viruses</taxon>
        <taxon>Duplodnaviria</taxon>
        <taxon>Heunggongvirae</taxon>
        <taxon>Uroviricota</taxon>
        <taxon>Caudoviricetes</taxon>
        <taxon>Jeanschmidtviridae</taxon>
        <taxon>Shapirovirus</taxon>
        <taxon>Shapirovirus swift</taxon>
    </lineage>
</organism>
<evidence type="ECO:0000313" key="1">
    <source>
        <dbReference type="EMBL" id="AFU88633.1"/>
    </source>
</evidence>
<dbReference type="Proteomes" id="UP000000460">
    <property type="component" value="Segment"/>
</dbReference>
<keyword evidence="2" id="KW-1185">Reference proteome</keyword>
<dbReference type="RefSeq" id="YP_006990048.1">
    <property type="nucleotide sequence ID" value="NC_019411.1"/>
</dbReference>
<accession>K4JXG4</accession>
<evidence type="ECO:0000313" key="2">
    <source>
        <dbReference type="Proteomes" id="UP000000460"/>
    </source>
</evidence>
<dbReference type="EMBL" id="JX100809">
    <property type="protein sequence ID" value="AFU88633.1"/>
    <property type="molecule type" value="Genomic_DNA"/>
</dbReference>
<name>K4JXG4_9CAUD</name>
<dbReference type="GeneID" id="13996850"/>